<name>A0A9D2NRQ9_9FIRM</name>
<reference evidence="1" key="1">
    <citation type="journal article" date="2021" name="PeerJ">
        <title>Extensive microbial diversity within the chicken gut microbiome revealed by metagenomics and culture.</title>
        <authorList>
            <person name="Gilroy R."/>
            <person name="Ravi A."/>
            <person name="Getino M."/>
            <person name="Pursley I."/>
            <person name="Horton D.L."/>
            <person name="Alikhan N.F."/>
            <person name="Baker D."/>
            <person name="Gharbi K."/>
            <person name="Hall N."/>
            <person name="Watson M."/>
            <person name="Adriaenssens E.M."/>
            <person name="Foster-Nyarko E."/>
            <person name="Jarju S."/>
            <person name="Secka A."/>
            <person name="Antonio M."/>
            <person name="Oren A."/>
            <person name="Chaudhuri R.R."/>
            <person name="La Ragione R."/>
            <person name="Hildebrand F."/>
            <person name="Pallen M.J."/>
        </authorList>
    </citation>
    <scope>NUCLEOTIDE SEQUENCE</scope>
    <source>
        <strain evidence="1">CHK187-11901</strain>
    </source>
</reference>
<dbReference type="InterPro" id="IPR014998">
    <property type="entry name" value="DUF1848"/>
</dbReference>
<protein>
    <submittedName>
        <fullName evidence="1">DUF1848 domain-containing protein</fullName>
    </submittedName>
</protein>
<dbReference type="EMBL" id="DWWM01000026">
    <property type="protein sequence ID" value="HJC36326.1"/>
    <property type="molecule type" value="Genomic_DNA"/>
</dbReference>
<sequence>MILFVSGRCDIPAFYSDWFFNRLHEGYVDVRNPYNEHQISRIILDGNFIDCILFCTKDPSPMLDRLDEISFPFLFHVTLTGYHQDIEPGIPDKRKIIQAVKQLSEKIGKERVIIRYDPILLSPRYQPVYHEKAFASLCDQLQGYVDTYIISFVDLYKNTRKNAARIQLREMTESQMTEIGKRIGQVASRYQVHVQTCAEQIDLHAYGITKGLCIGRDDLKRRLGQDVRLPIGKGVRDTCGCLPTVDIGDYNACAHYCAYCYANYDAKRIRENMRKHDPKSSVLIGHIHAEDHIAIRKDNKKW</sequence>
<evidence type="ECO:0000313" key="2">
    <source>
        <dbReference type="Proteomes" id="UP000823896"/>
    </source>
</evidence>
<comment type="caution">
    <text evidence="1">The sequence shown here is derived from an EMBL/GenBank/DDBJ whole genome shotgun (WGS) entry which is preliminary data.</text>
</comment>
<organism evidence="1 2">
    <name type="scientific">Candidatus Merdibacter merdavium</name>
    <dbReference type="NCBI Taxonomy" id="2838692"/>
    <lineage>
        <taxon>Bacteria</taxon>
        <taxon>Bacillati</taxon>
        <taxon>Bacillota</taxon>
        <taxon>Erysipelotrichia</taxon>
        <taxon>Erysipelotrichales</taxon>
        <taxon>Erysipelotrichaceae</taxon>
        <taxon>Merdibacter</taxon>
    </lineage>
</organism>
<dbReference type="Proteomes" id="UP000823896">
    <property type="component" value="Unassembled WGS sequence"/>
</dbReference>
<accession>A0A9D2NRQ9</accession>
<gene>
    <name evidence="1" type="ORF">H9702_04265</name>
</gene>
<dbReference type="Pfam" id="PF08902">
    <property type="entry name" value="DUF1848"/>
    <property type="match status" value="1"/>
</dbReference>
<dbReference type="AlphaFoldDB" id="A0A9D2NRQ9"/>
<proteinExistence type="predicted"/>
<evidence type="ECO:0000313" key="1">
    <source>
        <dbReference type="EMBL" id="HJC36326.1"/>
    </source>
</evidence>
<reference evidence="1" key="2">
    <citation type="submission" date="2021-04" db="EMBL/GenBank/DDBJ databases">
        <authorList>
            <person name="Gilroy R."/>
        </authorList>
    </citation>
    <scope>NUCLEOTIDE SEQUENCE</scope>
    <source>
        <strain evidence="1">CHK187-11901</strain>
    </source>
</reference>